<dbReference type="GO" id="GO:0006633">
    <property type="term" value="P:fatty acid biosynthetic process"/>
    <property type="evidence" value="ECO:0007669"/>
    <property type="project" value="TreeGrafter"/>
</dbReference>
<comment type="caution">
    <text evidence="3">The sequence shown here is derived from an EMBL/GenBank/DDBJ whole genome shotgun (WGS) entry which is preliminary data.</text>
</comment>
<evidence type="ECO:0000313" key="3">
    <source>
        <dbReference type="EMBL" id="CAF4455304.1"/>
    </source>
</evidence>
<dbReference type="InterPro" id="IPR029045">
    <property type="entry name" value="ClpP/crotonase-like_dom_sf"/>
</dbReference>
<dbReference type="AlphaFoldDB" id="A0A8S2WPN6"/>
<dbReference type="EMBL" id="CAJOBI010002723">
    <property type="protein sequence ID" value="CAF3941284.1"/>
    <property type="molecule type" value="Genomic_DNA"/>
</dbReference>
<sequence length="433" mass="49968">PIDRQIDFVPTSTPYDPRYMIQGRYLASNQPSTNYIDIGISTGASFQSGFFDRDSFVEIMKGWAKTVVCGRARIGGIPMGVIAVETRTVELEQPADPANFDSDARSIQQAGQVWFPDSAFKTAQAINDFKRENLPLMIFANWRGFSGGMKDMYDQIMKFGAYIVDALREYEQPVFNYIPPFGELRGGAWVVIDPTINLRYMEMYADRTSRGGVLEPEGTVEIKYRAKDLTRTIRRLDPVSRELVAEINLYITGSTNSAKEELERQLAEREKSLFPVYQQAAVMFCDLHDTPGRMLEKGVIREILDWRTSRQFFYWRLKRRLGENNVVKKILSLEPSMGYQSASKCVEQWFNEDKRNDTTQWSKDKVVAEWLEQCQQTLSLDDRMKALRKQSARHDIHRLFETYPDLLCEILTDVTDDQRTQLNQILNTKTGKK</sequence>
<dbReference type="Gene3D" id="3.90.226.10">
    <property type="entry name" value="2-enoyl-CoA Hydratase, Chain A, domain 1"/>
    <property type="match status" value="1"/>
</dbReference>
<evidence type="ECO:0000313" key="4">
    <source>
        <dbReference type="Proteomes" id="UP000681720"/>
    </source>
</evidence>
<evidence type="ECO:0000259" key="1">
    <source>
        <dbReference type="PROSITE" id="PS50989"/>
    </source>
</evidence>
<gene>
    <name evidence="3" type="ORF">GIL414_LOCUS32615</name>
    <name evidence="2" type="ORF">SMN809_LOCUS8733</name>
</gene>
<dbReference type="EMBL" id="CAJOBJ010069840">
    <property type="protein sequence ID" value="CAF4455304.1"/>
    <property type="molecule type" value="Genomic_DNA"/>
</dbReference>
<reference evidence="3" key="1">
    <citation type="submission" date="2021-02" db="EMBL/GenBank/DDBJ databases">
        <authorList>
            <person name="Nowell W R."/>
        </authorList>
    </citation>
    <scope>NUCLEOTIDE SEQUENCE</scope>
</reference>
<proteinExistence type="predicted"/>
<organism evidence="3 4">
    <name type="scientific">Rotaria magnacalcarata</name>
    <dbReference type="NCBI Taxonomy" id="392030"/>
    <lineage>
        <taxon>Eukaryota</taxon>
        <taxon>Metazoa</taxon>
        <taxon>Spiralia</taxon>
        <taxon>Gnathifera</taxon>
        <taxon>Rotifera</taxon>
        <taxon>Eurotatoria</taxon>
        <taxon>Bdelloidea</taxon>
        <taxon>Philodinida</taxon>
        <taxon>Philodinidae</taxon>
        <taxon>Rotaria</taxon>
    </lineage>
</organism>
<dbReference type="GO" id="GO:0005739">
    <property type="term" value="C:mitochondrion"/>
    <property type="evidence" value="ECO:0007669"/>
    <property type="project" value="TreeGrafter"/>
</dbReference>
<accession>A0A8S2WPN6</accession>
<dbReference type="PROSITE" id="PS50989">
    <property type="entry name" value="COA_CT_CTER"/>
    <property type="match status" value="1"/>
</dbReference>
<dbReference type="GO" id="GO:0003989">
    <property type="term" value="F:acetyl-CoA carboxylase activity"/>
    <property type="evidence" value="ECO:0007669"/>
    <property type="project" value="InterPro"/>
</dbReference>
<dbReference type="InterPro" id="IPR011763">
    <property type="entry name" value="COA_CT_C"/>
</dbReference>
<dbReference type="InterPro" id="IPR049076">
    <property type="entry name" value="ACCA"/>
</dbReference>
<feature type="domain" description="CoA carboxyltransferase C-terminal" evidence="1">
    <location>
        <begin position="1"/>
        <end position="332"/>
    </location>
</feature>
<dbReference type="InterPro" id="IPR034733">
    <property type="entry name" value="AcCoA_carboxyl_beta"/>
</dbReference>
<dbReference type="SUPFAM" id="SSF52096">
    <property type="entry name" value="ClpP/crotonase"/>
    <property type="match status" value="1"/>
</dbReference>
<dbReference type="PANTHER" id="PTHR45728:SF3">
    <property type="entry name" value="ACETYL-COA CARBOXYLASE"/>
    <property type="match status" value="1"/>
</dbReference>
<dbReference type="Proteomes" id="UP000676336">
    <property type="component" value="Unassembled WGS sequence"/>
</dbReference>
<evidence type="ECO:0000313" key="2">
    <source>
        <dbReference type="EMBL" id="CAF3941284.1"/>
    </source>
</evidence>
<dbReference type="FunFam" id="3.90.226.10:FF:000010">
    <property type="entry name" value="acetyl-CoA carboxylase isoform X2"/>
    <property type="match status" value="1"/>
</dbReference>
<dbReference type="Proteomes" id="UP000681720">
    <property type="component" value="Unassembled WGS sequence"/>
</dbReference>
<dbReference type="PANTHER" id="PTHR45728">
    <property type="entry name" value="ACETYL-COA CARBOXYLASE, ISOFORM A"/>
    <property type="match status" value="1"/>
</dbReference>
<name>A0A8S2WPN6_9BILA</name>
<dbReference type="Pfam" id="PF01039">
    <property type="entry name" value="Carboxyl_trans"/>
    <property type="match status" value="1"/>
</dbReference>
<feature type="non-terminal residue" evidence="3">
    <location>
        <position position="1"/>
    </location>
</feature>
<protein>
    <recommendedName>
        <fullName evidence="1">CoA carboxyltransferase C-terminal domain-containing protein</fullName>
    </recommendedName>
</protein>